<dbReference type="Proteomes" id="UP000183898">
    <property type="component" value="Unassembled WGS sequence"/>
</dbReference>
<gene>
    <name evidence="1" type="ORF">SAMN05216404_104145</name>
</gene>
<dbReference type="AlphaFoldDB" id="A0A1H8GAR1"/>
<accession>A0A1H8GAR1</accession>
<sequence length="108" mass="12134">MFPVHAEIGFSETGSRAHLNHLHFRIKPELDVIHIFQDSYGELRISVPRLSPHSFSSVQSFDDAGKAIQRALGVPFQGQRSDFGISPLRVIGVERIWLDTLLGLLREA</sequence>
<name>A0A1H8GAR1_9PROT</name>
<organism evidence="1 2">
    <name type="scientific">Nitrosospira multiformis</name>
    <dbReference type="NCBI Taxonomy" id="1231"/>
    <lineage>
        <taxon>Bacteria</taxon>
        <taxon>Pseudomonadati</taxon>
        <taxon>Pseudomonadota</taxon>
        <taxon>Betaproteobacteria</taxon>
        <taxon>Nitrosomonadales</taxon>
        <taxon>Nitrosomonadaceae</taxon>
        <taxon>Nitrosospira</taxon>
    </lineage>
</organism>
<reference evidence="1 2" key="1">
    <citation type="submission" date="2016-10" db="EMBL/GenBank/DDBJ databases">
        <authorList>
            <person name="de Groot N.N."/>
        </authorList>
    </citation>
    <scope>NUCLEOTIDE SEQUENCE [LARGE SCALE GENOMIC DNA]</scope>
    <source>
        <strain evidence="1 2">Nl18</strain>
    </source>
</reference>
<dbReference type="EMBL" id="FOCT01000004">
    <property type="protein sequence ID" value="SEN40844.1"/>
    <property type="molecule type" value="Genomic_DNA"/>
</dbReference>
<evidence type="ECO:0000313" key="2">
    <source>
        <dbReference type="Proteomes" id="UP000183898"/>
    </source>
</evidence>
<proteinExistence type="predicted"/>
<evidence type="ECO:0000313" key="1">
    <source>
        <dbReference type="EMBL" id="SEN40844.1"/>
    </source>
</evidence>
<protein>
    <submittedName>
        <fullName evidence="1">Uncharacterized protein</fullName>
    </submittedName>
</protein>